<sequence length="95" mass="10583">MRIKEIQRRSDPIPVVSDPLMHVSSRLNFLPLGLWQQVLATCAAVLLAGQAHRGGVDDGHEPLHVRQQHPVEELLVAVLEPHQEHISGEDKHAAR</sequence>
<proteinExistence type="predicted"/>
<comment type="caution">
    <text evidence="1">The sequence shown here is derived from an EMBL/GenBank/DDBJ whole genome shotgun (WGS) entry which is preliminary data.</text>
</comment>
<dbReference type="Proteomes" id="UP000314294">
    <property type="component" value="Unassembled WGS sequence"/>
</dbReference>
<dbReference type="EMBL" id="SRLO01000398">
    <property type="protein sequence ID" value="TNN57709.1"/>
    <property type="molecule type" value="Genomic_DNA"/>
</dbReference>
<keyword evidence="2" id="KW-1185">Reference proteome</keyword>
<dbReference type="AlphaFoldDB" id="A0A4Z2GW73"/>
<reference evidence="1 2" key="1">
    <citation type="submission" date="2019-03" db="EMBL/GenBank/DDBJ databases">
        <title>First draft genome of Liparis tanakae, snailfish: a comprehensive survey of snailfish specific genes.</title>
        <authorList>
            <person name="Kim W."/>
            <person name="Song I."/>
            <person name="Jeong J.-H."/>
            <person name="Kim D."/>
            <person name="Kim S."/>
            <person name="Ryu S."/>
            <person name="Song J.Y."/>
            <person name="Lee S.K."/>
        </authorList>
    </citation>
    <scope>NUCLEOTIDE SEQUENCE [LARGE SCALE GENOMIC DNA]</scope>
    <source>
        <tissue evidence="1">Muscle</tissue>
    </source>
</reference>
<protein>
    <submittedName>
        <fullName evidence="1">Uncharacterized protein</fullName>
    </submittedName>
</protein>
<organism evidence="1 2">
    <name type="scientific">Liparis tanakae</name>
    <name type="common">Tanaka's snailfish</name>
    <dbReference type="NCBI Taxonomy" id="230148"/>
    <lineage>
        <taxon>Eukaryota</taxon>
        <taxon>Metazoa</taxon>
        <taxon>Chordata</taxon>
        <taxon>Craniata</taxon>
        <taxon>Vertebrata</taxon>
        <taxon>Euteleostomi</taxon>
        <taxon>Actinopterygii</taxon>
        <taxon>Neopterygii</taxon>
        <taxon>Teleostei</taxon>
        <taxon>Neoteleostei</taxon>
        <taxon>Acanthomorphata</taxon>
        <taxon>Eupercaria</taxon>
        <taxon>Perciformes</taxon>
        <taxon>Cottioidei</taxon>
        <taxon>Cottales</taxon>
        <taxon>Liparidae</taxon>
        <taxon>Liparis</taxon>
    </lineage>
</organism>
<accession>A0A4Z2GW73</accession>
<evidence type="ECO:0000313" key="1">
    <source>
        <dbReference type="EMBL" id="TNN57709.1"/>
    </source>
</evidence>
<name>A0A4Z2GW73_9TELE</name>
<evidence type="ECO:0000313" key="2">
    <source>
        <dbReference type="Proteomes" id="UP000314294"/>
    </source>
</evidence>
<gene>
    <name evidence="1" type="ORF">EYF80_032077</name>
</gene>